<feature type="region of interest" description="Disordered" evidence="1">
    <location>
        <begin position="199"/>
        <end position="225"/>
    </location>
</feature>
<protein>
    <submittedName>
        <fullName evidence="3">Unannotated protein</fullName>
    </submittedName>
</protein>
<reference evidence="3" key="1">
    <citation type="submission" date="2020-05" db="EMBL/GenBank/DDBJ databases">
        <authorList>
            <person name="Chiriac C."/>
            <person name="Salcher M."/>
            <person name="Ghai R."/>
            <person name="Kavagutti S V."/>
        </authorList>
    </citation>
    <scope>NUCLEOTIDE SEQUENCE</scope>
</reference>
<sequence length="225" mass="24230">MSTQRDKIQALLTLAQHPNTPQAEAETALALASKLMQKHGLSHDDVADAKKPEDTAVVVRRFAVHGPYRVRRQNILYAIGLAHSCAGYRADDEDGACIVVFYGRDADITAAYTLFGAADMMGLRLLPKGDRSWRTSWWQGFQRGITEALAGAKKEFIAETPGSGLVLADRMKRAESELRAKGPRLTGGYSYSDTSSGAYSSGHSAGRGFSSGSRSFTSGVRGEIG</sequence>
<name>A0A6J6K4G1_9ZZZZ</name>
<organism evidence="3">
    <name type="scientific">freshwater metagenome</name>
    <dbReference type="NCBI Taxonomy" id="449393"/>
    <lineage>
        <taxon>unclassified sequences</taxon>
        <taxon>metagenomes</taxon>
        <taxon>ecological metagenomes</taxon>
    </lineage>
</organism>
<dbReference type="InterPro" id="IPR024498">
    <property type="entry name" value="DUF2786"/>
</dbReference>
<proteinExistence type="predicted"/>
<evidence type="ECO:0000313" key="3">
    <source>
        <dbReference type="EMBL" id="CAB4644156.1"/>
    </source>
</evidence>
<feature type="domain" description="DUF2786" evidence="2">
    <location>
        <begin position="6"/>
        <end position="43"/>
    </location>
</feature>
<dbReference type="Pfam" id="PF10979">
    <property type="entry name" value="DUF2786"/>
    <property type="match status" value="1"/>
</dbReference>
<dbReference type="EMBL" id="CAEZWJ010000002">
    <property type="protein sequence ID" value="CAB4644156.1"/>
    <property type="molecule type" value="Genomic_DNA"/>
</dbReference>
<accession>A0A6J6K4G1</accession>
<evidence type="ECO:0000256" key="1">
    <source>
        <dbReference type="SAM" id="MobiDB-lite"/>
    </source>
</evidence>
<dbReference type="AlphaFoldDB" id="A0A6J6K4G1"/>
<evidence type="ECO:0000259" key="2">
    <source>
        <dbReference type="Pfam" id="PF10979"/>
    </source>
</evidence>
<gene>
    <name evidence="3" type="ORF">UFOPK2214_00122</name>
</gene>